<evidence type="ECO:0000256" key="3">
    <source>
        <dbReference type="ARBA" id="ARBA00022832"/>
    </source>
</evidence>
<dbReference type="Pfam" id="PF00501">
    <property type="entry name" value="AMP-binding"/>
    <property type="match status" value="1"/>
</dbReference>
<gene>
    <name evidence="6" type="ORF">EGT67_10185</name>
</gene>
<dbReference type="InterPro" id="IPR020845">
    <property type="entry name" value="AMP-binding_CS"/>
</dbReference>
<keyword evidence="2 6" id="KW-0436">Ligase</keyword>
<dbReference type="OrthoDB" id="3671040at2"/>
<dbReference type="FunFam" id="3.40.50.12780:FF:000013">
    <property type="entry name" value="Long-chain-fatty-acid--AMP ligase FadD32"/>
    <property type="match status" value="1"/>
</dbReference>
<dbReference type="InterPro" id="IPR045851">
    <property type="entry name" value="AMP-bd_C_sf"/>
</dbReference>
<dbReference type="PANTHER" id="PTHR22754">
    <property type="entry name" value="DISCO-INTERACTING PROTEIN 2 DIP2 -RELATED"/>
    <property type="match status" value="1"/>
</dbReference>
<evidence type="ECO:0000256" key="1">
    <source>
        <dbReference type="ARBA" id="ARBA00006432"/>
    </source>
</evidence>
<dbReference type="GO" id="GO:0006633">
    <property type="term" value="P:fatty acid biosynthetic process"/>
    <property type="evidence" value="ECO:0007669"/>
    <property type="project" value="TreeGrafter"/>
</dbReference>
<dbReference type="PROSITE" id="PS00455">
    <property type="entry name" value="AMP_BINDING"/>
    <property type="match status" value="1"/>
</dbReference>
<dbReference type="Gene3D" id="3.40.50.12780">
    <property type="entry name" value="N-terminal domain of ligase-like"/>
    <property type="match status" value="1"/>
</dbReference>
<name>A0A3S3BUV4_9NOCA</name>
<keyword evidence="7" id="KW-1185">Reference proteome</keyword>
<dbReference type="SUPFAM" id="SSF56801">
    <property type="entry name" value="Acetyl-CoA synthetase-like"/>
    <property type="match status" value="1"/>
</dbReference>
<evidence type="ECO:0000259" key="5">
    <source>
        <dbReference type="Pfam" id="PF00501"/>
    </source>
</evidence>
<keyword evidence="3" id="KW-0276">Fatty acid metabolism</keyword>
<dbReference type="PANTHER" id="PTHR22754:SF32">
    <property type="entry name" value="DISCO-INTERACTING PROTEIN 2"/>
    <property type="match status" value="1"/>
</dbReference>
<evidence type="ECO:0000313" key="7">
    <source>
        <dbReference type="Proteomes" id="UP000286208"/>
    </source>
</evidence>
<dbReference type="Proteomes" id="UP000286208">
    <property type="component" value="Unassembled WGS sequence"/>
</dbReference>
<dbReference type="AlphaFoldDB" id="A0A3S3BUV4"/>
<dbReference type="Gene3D" id="3.30.300.30">
    <property type="match status" value="1"/>
</dbReference>
<dbReference type="GO" id="GO:0016874">
    <property type="term" value="F:ligase activity"/>
    <property type="evidence" value="ECO:0007669"/>
    <property type="project" value="UniProtKB-KW"/>
</dbReference>
<dbReference type="RefSeq" id="WP_127915949.1">
    <property type="nucleotide sequence ID" value="NZ_RKLP01000004.1"/>
</dbReference>
<evidence type="ECO:0000313" key="6">
    <source>
        <dbReference type="EMBL" id="RVW09808.1"/>
    </source>
</evidence>
<evidence type="ECO:0000256" key="4">
    <source>
        <dbReference type="ARBA" id="ARBA00023098"/>
    </source>
</evidence>
<organism evidence="6 7">
    <name type="scientific">Prescottella agglutinans</name>
    <dbReference type="NCBI Taxonomy" id="1644129"/>
    <lineage>
        <taxon>Bacteria</taxon>
        <taxon>Bacillati</taxon>
        <taxon>Actinomycetota</taxon>
        <taxon>Actinomycetes</taxon>
        <taxon>Mycobacteriales</taxon>
        <taxon>Nocardiaceae</taxon>
        <taxon>Prescottella</taxon>
    </lineage>
</organism>
<reference evidence="6 7" key="1">
    <citation type="submission" date="2018-11" db="EMBL/GenBank/DDBJ databases">
        <title>Rhodococcus spongicola sp. nov. and Rhodococcus xishaensis sp. nov. from marine sponges.</title>
        <authorList>
            <person name="Li L."/>
            <person name="Lin H.W."/>
        </authorList>
    </citation>
    <scope>NUCLEOTIDE SEQUENCE [LARGE SCALE GENOMIC DNA]</scope>
    <source>
        <strain evidence="6 7">CCTCC AB2014297</strain>
    </source>
</reference>
<keyword evidence="4" id="KW-0443">Lipid metabolism</keyword>
<dbReference type="GO" id="GO:0070566">
    <property type="term" value="F:adenylyltransferase activity"/>
    <property type="evidence" value="ECO:0007669"/>
    <property type="project" value="TreeGrafter"/>
</dbReference>
<proteinExistence type="inferred from homology"/>
<evidence type="ECO:0000256" key="2">
    <source>
        <dbReference type="ARBA" id="ARBA00022598"/>
    </source>
</evidence>
<dbReference type="EMBL" id="RKLP01000004">
    <property type="protein sequence ID" value="RVW09808.1"/>
    <property type="molecule type" value="Genomic_DNA"/>
</dbReference>
<dbReference type="InterPro" id="IPR040097">
    <property type="entry name" value="FAAL/FAAC"/>
</dbReference>
<feature type="domain" description="AMP-dependent synthetase/ligase" evidence="5">
    <location>
        <begin position="9"/>
        <end position="405"/>
    </location>
</feature>
<dbReference type="InterPro" id="IPR042099">
    <property type="entry name" value="ANL_N_sf"/>
</dbReference>
<dbReference type="InterPro" id="IPR000873">
    <property type="entry name" value="AMP-dep_synth/lig_dom"/>
</dbReference>
<protein>
    <submittedName>
        <fullName evidence="6">Fatty acyl-AMP ligase</fullName>
    </submittedName>
</protein>
<sequence>MHATFVAHFRARAAAYGDARSCTYYRDVGLDLAAETVTCRELDRQARAIAAWLSTRPETNRPVLLLYPDSADFLPALLGCLYAGVVAVPAPVPHGAQGTQRVAGILVDSGSRLVLTAPALAHTVEEWIRDSDCPATVTVAATHADLGDENDWRMPRIDGGTVAYLQYTSGSTGSPKGVIVTHANLMHNEATIAEVLGAHDGATSVQWLPHFHDMGLVGLLQPLFSGANLAFMSPMAFLKRPVRWLELVSRHRAEFTVAPNFAYDLIVRRVTESEAAALDLSSLRVALNGAEPIRPRTLTAMVDRFGAVGFRAETLVTAYGMAEATLMVTAHPVGSAPRCLDVDPVQLERHRAVPAGDRGAVRLVSSGTPRNAEVLVVDPDTGEVLPDNRVGEIWVRGRSVAVGYFGNARETAARFDARAHGSGPFLRTGDLGLTNRGHLFVTGRLDDLVIVNGRNLYPQDIEDVVGQVHPALAGTAGVAVSVDCGHRERLVVIQGVRDTLLDGLALEELTARVRAAVARAFDLPAPEVVLVERRGIHRTTSGKVQRRSMRKSFLENRIRALHECVDPSVQRLRAR</sequence>
<dbReference type="GO" id="GO:0071766">
    <property type="term" value="P:Actinobacterium-type cell wall biogenesis"/>
    <property type="evidence" value="ECO:0007669"/>
    <property type="project" value="UniProtKB-ARBA"/>
</dbReference>
<comment type="similarity">
    <text evidence="1">Belongs to the ATP-dependent AMP-binding enzyme family.</text>
</comment>
<dbReference type="GO" id="GO:0005886">
    <property type="term" value="C:plasma membrane"/>
    <property type="evidence" value="ECO:0007669"/>
    <property type="project" value="TreeGrafter"/>
</dbReference>
<dbReference type="CDD" id="cd05931">
    <property type="entry name" value="FAAL"/>
    <property type="match status" value="1"/>
</dbReference>
<comment type="caution">
    <text evidence="6">The sequence shown here is derived from an EMBL/GenBank/DDBJ whole genome shotgun (WGS) entry which is preliminary data.</text>
</comment>
<accession>A0A3S3BUV4</accession>